<evidence type="ECO:0000259" key="9">
    <source>
        <dbReference type="Pfam" id="PF25183"/>
    </source>
</evidence>
<dbReference type="InterPro" id="IPR057601">
    <property type="entry name" value="Oar-like_b-barrel"/>
</dbReference>
<name>A0A0C1D3M0_9SPHI</name>
<sequence>MKKSLLLRLVLVIVAFVGITFGADAQVTTSSISGTVKDAKGALPGASVKATHTPTGTVYSVSTNNDGRYVINNMRVGGPYTIEVNFVGYHPFISKDIYLNLGESSKLDPVLVDNSVILTEVNITGSRSSVIGRNKTGTSTSVSRNQLDMLPTISRNINDFARLSPIALVRSSSTDGSPLGISFGGQSTRYNQFTIDGANSTDVFGLASNGTNGGQAGINPIPFDAIEQVQVSLSPYDVSQAGFTGGSLNAVTKSGTNEVHGTAFGTYQNQDLVGRSYTTRNKYTDFKSFQYGLSMGGPIIKDKLFFFVAYEGLNRDQPIANQPGGPDGTSRINVATAQTLKDFVMNKYGYDVGKINGINLTRKSDNIFGRIDWNINDKNKLMIRGNYVQGSNYSISDSQTAMSFYNNGYAQSNKTTSVVAELNSKFSNSASNLLRLTYTSIRDKRDPGSPFPSVSIADPVAGTFRFGADYSSQANSLNQDNFTLTDNFNLTLGSHALTFGTDNLFYKTKNIFLQGVYGDYSFTSLAGFMATPQTGMTQYQTTYSTDKSDPFAPAKIEMAQFSLYAQDVWSIRDNFRLTYGVRAEVPVYLNNPVDNPAFNASPVAVANNLVNSRTPKSTIIVTPRLGFNWDVFNNSQTQIRGGAGIFSGRVPMVWVSNQYSNTGRATIKYTANSAAITANGITFNPSSPYQGTPTTTPPTEVDLTDPNFQAPRVLKTNLAIDQKLPWGLVGTIEGTYTKTIKDILYQDMNLSPSTYTLDMGNGVTRPFYNASKIDKNYTNILYLTNTNKGYSYTVYGKLEKQFSKGWMSSVSYTIGHSFNLNDGTSSTALSNYRFAYNVNGLNNLDLATNNNDMGSRVSFMLGKKFTYGNGKFATNLGLFYNGQSGQALSYVVFGDLNGDDGSTTTTPSKSSSNNADLLFIPVDASSFITPLTNIKDPITGVTGTMTGARQYELFQQYVNSDPYLKENIGKNTKRNGTRLPWENHFDFKLVQDINIYKKSVFSFTFDIFNVGNLINKKWGQGYFSSNQVISPLNIVGYTTTGNVVKPNYTFNPSFGTDQYTGRPFAYSDYLSRWSMQIGVRVRY</sequence>
<dbReference type="SUPFAM" id="SSF56935">
    <property type="entry name" value="Porins"/>
    <property type="match status" value="1"/>
</dbReference>
<dbReference type="GO" id="GO:0044718">
    <property type="term" value="P:siderophore transmembrane transport"/>
    <property type="evidence" value="ECO:0007669"/>
    <property type="project" value="TreeGrafter"/>
</dbReference>
<dbReference type="Gene3D" id="2.40.170.20">
    <property type="entry name" value="TonB-dependent receptor, beta-barrel domain"/>
    <property type="match status" value="1"/>
</dbReference>
<evidence type="ECO:0000313" key="10">
    <source>
        <dbReference type="EMBL" id="KIA88405.1"/>
    </source>
</evidence>
<reference evidence="10 11" key="1">
    <citation type="submission" date="2014-10" db="EMBL/GenBank/DDBJ databases">
        <title>Pedobacter Kyungheensis.</title>
        <authorList>
            <person name="Anderson B.M."/>
            <person name="Newman J.D."/>
        </authorList>
    </citation>
    <scope>NUCLEOTIDE SEQUENCE [LARGE SCALE GENOMIC DNA]</scope>
    <source>
        <strain evidence="10 11">KACC 16221</strain>
    </source>
</reference>
<dbReference type="AlphaFoldDB" id="A0A0C1D3M0"/>
<dbReference type="InterPro" id="IPR012910">
    <property type="entry name" value="Plug_dom"/>
</dbReference>
<dbReference type="RefSeq" id="WP_039483380.1">
    <property type="nucleotide sequence ID" value="NZ_JSYN01000052.1"/>
</dbReference>
<dbReference type="Pfam" id="PF13620">
    <property type="entry name" value="CarboxypepD_reg"/>
    <property type="match status" value="1"/>
</dbReference>
<evidence type="ECO:0000256" key="1">
    <source>
        <dbReference type="ARBA" id="ARBA00004571"/>
    </source>
</evidence>
<feature type="signal peptide" evidence="7">
    <location>
        <begin position="1"/>
        <end position="25"/>
    </location>
</feature>
<evidence type="ECO:0000256" key="2">
    <source>
        <dbReference type="ARBA" id="ARBA00022448"/>
    </source>
</evidence>
<evidence type="ECO:0000256" key="7">
    <source>
        <dbReference type="SAM" id="SignalP"/>
    </source>
</evidence>
<gene>
    <name evidence="10" type="ORF">OC25_26210</name>
</gene>
<feature type="domain" description="TonB-dependent transporter Oar-like beta-barrel" evidence="9">
    <location>
        <begin position="251"/>
        <end position="320"/>
    </location>
</feature>
<dbReference type="Gene3D" id="2.60.40.1120">
    <property type="entry name" value="Carboxypeptidase-like, regulatory domain"/>
    <property type="match status" value="1"/>
</dbReference>
<comment type="subcellular location">
    <subcellularLocation>
        <location evidence="1">Cell outer membrane</location>
        <topology evidence="1">Multi-pass membrane protein</topology>
    </subcellularLocation>
</comment>
<protein>
    <submittedName>
        <fullName evidence="10">Uncharacterized protein</fullName>
    </submittedName>
</protein>
<evidence type="ECO:0000256" key="5">
    <source>
        <dbReference type="ARBA" id="ARBA00023136"/>
    </source>
</evidence>
<keyword evidence="3" id="KW-1134">Transmembrane beta strand</keyword>
<dbReference type="GO" id="GO:0009279">
    <property type="term" value="C:cell outer membrane"/>
    <property type="evidence" value="ECO:0007669"/>
    <property type="project" value="UniProtKB-SubCell"/>
</dbReference>
<dbReference type="PANTHER" id="PTHR30069">
    <property type="entry name" value="TONB-DEPENDENT OUTER MEMBRANE RECEPTOR"/>
    <property type="match status" value="1"/>
</dbReference>
<feature type="domain" description="TonB-dependent receptor plug" evidence="8">
    <location>
        <begin position="135"/>
        <end position="238"/>
    </location>
</feature>
<dbReference type="Pfam" id="PF07715">
    <property type="entry name" value="Plug"/>
    <property type="match status" value="1"/>
</dbReference>
<keyword evidence="5" id="KW-0472">Membrane</keyword>
<dbReference type="InterPro" id="IPR037066">
    <property type="entry name" value="Plug_dom_sf"/>
</dbReference>
<dbReference type="Gene3D" id="2.170.130.10">
    <property type="entry name" value="TonB-dependent receptor, plug domain"/>
    <property type="match status" value="1"/>
</dbReference>
<dbReference type="OrthoDB" id="9768147at2"/>
<keyword evidence="11" id="KW-1185">Reference proteome</keyword>
<dbReference type="SUPFAM" id="SSF49464">
    <property type="entry name" value="Carboxypeptidase regulatory domain-like"/>
    <property type="match status" value="1"/>
</dbReference>
<dbReference type="GO" id="GO:0015344">
    <property type="term" value="F:siderophore uptake transmembrane transporter activity"/>
    <property type="evidence" value="ECO:0007669"/>
    <property type="project" value="TreeGrafter"/>
</dbReference>
<organism evidence="10 11">
    <name type="scientific">Pedobacter kyungheensis</name>
    <dbReference type="NCBI Taxonomy" id="1069985"/>
    <lineage>
        <taxon>Bacteria</taxon>
        <taxon>Pseudomonadati</taxon>
        <taxon>Bacteroidota</taxon>
        <taxon>Sphingobacteriia</taxon>
        <taxon>Sphingobacteriales</taxon>
        <taxon>Sphingobacteriaceae</taxon>
        <taxon>Pedobacter</taxon>
    </lineage>
</organism>
<keyword evidence="7" id="KW-0732">Signal</keyword>
<keyword evidence="4" id="KW-0812">Transmembrane</keyword>
<evidence type="ECO:0000256" key="3">
    <source>
        <dbReference type="ARBA" id="ARBA00022452"/>
    </source>
</evidence>
<comment type="caution">
    <text evidence="10">The sequence shown here is derived from an EMBL/GenBank/DDBJ whole genome shotgun (WGS) entry which is preliminary data.</text>
</comment>
<keyword evidence="6" id="KW-0998">Cell outer membrane</keyword>
<dbReference type="Proteomes" id="UP000031246">
    <property type="component" value="Unassembled WGS sequence"/>
</dbReference>
<feature type="domain" description="TonB-dependent transporter Oar-like beta-barrel" evidence="9">
    <location>
        <begin position="359"/>
        <end position="1015"/>
    </location>
</feature>
<dbReference type="InterPro" id="IPR036942">
    <property type="entry name" value="Beta-barrel_TonB_sf"/>
</dbReference>
<proteinExistence type="predicted"/>
<dbReference type="InterPro" id="IPR008969">
    <property type="entry name" value="CarboxyPept-like_regulatory"/>
</dbReference>
<accession>A0A0C1D3M0</accession>
<evidence type="ECO:0000313" key="11">
    <source>
        <dbReference type="Proteomes" id="UP000031246"/>
    </source>
</evidence>
<dbReference type="InterPro" id="IPR039426">
    <property type="entry name" value="TonB-dep_rcpt-like"/>
</dbReference>
<keyword evidence="2" id="KW-0813">Transport</keyword>
<feature type="chain" id="PRO_5002148229" evidence="7">
    <location>
        <begin position="26"/>
        <end position="1083"/>
    </location>
</feature>
<dbReference type="PANTHER" id="PTHR30069:SF46">
    <property type="entry name" value="OAR PROTEIN"/>
    <property type="match status" value="1"/>
</dbReference>
<evidence type="ECO:0000256" key="6">
    <source>
        <dbReference type="ARBA" id="ARBA00023237"/>
    </source>
</evidence>
<dbReference type="Pfam" id="PF25183">
    <property type="entry name" value="OMP_b-brl_4"/>
    <property type="match status" value="2"/>
</dbReference>
<evidence type="ECO:0000259" key="8">
    <source>
        <dbReference type="Pfam" id="PF07715"/>
    </source>
</evidence>
<evidence type="ECO:0000256" key="4">
    <source>
        <dbReference type="ARBA" id="ARBA00022692"/>
    </source>
</evidence>
<dbReference type="EMBL" id="JSYN01000052">
    <property type="protein sequence ID" value="KIA88405.1"/>
    <property type="molecule type" value="Genomic_DNA"/>
</dbReference>